<evidence type="ECO:0000256" key="1">
    <source>
        <dbReference type="ARBA" id="ARBA00022603"/>
    </source>
</evidence>
<proteinExistence type="predicted"/>
<evidence type="ECO:0000313" key="6">
    <source>
        <dbReference type="Proteomes" id="UP001500967"/>
    </source>
</evidence>
<dbReference type="InterPro" id="IPR029063">
    <property type="entry name" value="SAM-dependent_MTases_sf"/>
</dbReference>
<dbReference type="EMBL" id="BAAAGX010000016">
    <property type="protein sequence ID" value="GAA0253323.1"/>
    <property type="molecule type" value="Genomic_DNA"/>
</dbReference>
<dbReference type="Gene3D" id="3.40.50.150">
    <property type="entry name" value="Vaccinia Virus protein VP39"/>
    <property type="match status" value="1"/>
</dbReference>
<gene>
    <name evidence="5" type="ORF">GCM10009539_43160</name>
</gene>
<accession>A0ABP3E678</accession>
<evidence type="ECO:0000256" key="3">
    <source>
        <dbReference type="ARBA" id="ARBA00022691"/>
    </source>
</evidence>
<dbReference type="PANTHER" id="PTHR43464:SF19">
    <property type="entry name" value="UBIQUINONE BIOSYNTHESIS O-METHYLTRANSFERASE, MITOCHONDRIAL"/>
    <property type="match status" value="1"/>
</dbReference>
<evidence type="ECO:0000256" key="2">
    <source>
        <dbReference type="ARBA" id="ARBA00022679"/>
    </source>
</evidence>
<keyword evidence="3" id="KW-0949">S-adenosyl-L-methionine</keyword>
<evidence type="ECO:0000313" key="5">
    <source>
        <dbReference type="EMBL" id="GAA0253323.1"/>
    </source>
</evidence>
<evidence type="ECO:0000259" key="4">
    <source>
        <dbReference type="Pfam" id="PF13649"/>
    </source>
</evidence>
<protein>
    <submittedName>
        <fullName evidence="5">Class I SAM-dependent methyltransferase</fullName>
    </submittedName>
</protein>
<dbReference type="SUPFAM" id="SSF53335">
    <property type="entry name" value="S-adenosyl-L-methionine-dependent methyltransferases"/>
    <property type="match status" value="1"/>
</dbReference>
<reference evidence="6" key="1">
    <citation type="journal article" date="2019" name="Int. J. Syst. Evol. Microbiol.">
        <title>The Global Catalogue of Microorganisms (GCM) 10K type strain sequencing project: providing services to taxonomists for standard genome sequencing and annotation.</title>
        <authorList>
            <consortium name="The Broad Institute Genomics Platform"/>
            <consortium name="The Broad Institute Genome Sequencing Center for Infectious Disease"/>
            <person name="Wu L."/>
            <person name="Ma J."/>
        </authorList>
    </citation>
    <scope>NUCLEOTIDE SEQUENCE [LARGE SCALE GENOMIC DNA]</scope>
    <source>
        <strain evidence="6">JCM 10425</strain>
    </source>
</reference>
<dbReference type="InterPro" id="IPR041698">
    <property type="entry name" value="Methyltransf_25"/>
</dbReference>
<dbReference type="PANTHER" id="PTHR43464">
    <property type="entry name" value="METHYLTRANSFERASE"/>
    <property type="match status" value="1"/>
</dbReference>
<dbReference type="GO" id="GO:0032259">
    <property type="term" value="P:methylation"/>
    <property type="evidence" value="ECO:0007669"/>
    <property type="project" value="UniProtKB-KW"/>
</dbReference>
<dbReference type="Proteomes" id="UP001500967">
    <property type="component" value="Unassembled WGS sequence"/>
</dbReference>
<keyword evidence="1 5" id="KW-0489">Methyltransferase</keyword>
<comment type="caution">
    <text evidence="5">The sequence shown here is derived from an EMBL/GenBank/DDBJ whole genome shotgun (WGS) entry which is preliminary data.</text>
</comment>
<keyword evidence="2" id="KW-0808">Transferase</keyword>
<feature type="domain" description="Methyltransferase" evidence="4">
    <location>
        <begin position="52"/>
        <end position="142"/>
    </location>
</feature>
<dbReference type="GO" id="GO:0008168">
    <property type="term" value="F:methyltransferase activity"/>
    <property type="evidence" value="ECO:0007669"/>
    <property type="project" value="UniProtKB-KW"/>
</dbReference>
<sequence length="196" mass="21094">MTEENAWLRILAKDPGHSERYVQRFRRLAAQGRDLGGEARFVDALLPRGARVLDAGCGTGRVGGLLAAIGHRVVGVDLDPRLVAEARADHPGSEWIVGDLSRLDLPGAFHVVVCAGNVMTFVAPSTRVEILRRFRAHLAPGGRVVTGFGAGREYGFDDFLADAKEAGLTPDHTFATWDLRPFGPDSPFLVAVLSLA</sequence>
<keyword evidence="6" id="KW-1185">Reference proteome</keyword>
<dbReference type="CDD" id="cd02440">
    <property type="entry name" value="AdoMet_MTases"/>
    <property type="match status" value="1"/>
</dbReference>
<name>A0ABP3E678_9ACTN</name>
<organism evidence="5 6">
    <name type="scientific">Cryptosporangium japonicum</name>
    <dbReference type="NCBI Taxonomy" id="80872"/>
    <lineage>
        <taxon>Bacteria</taxon>
        <taxon>Bacillati</taxon>
        <taxon>Actinomycetota</taxon>
        <taxon>Actinomycetes</taxon>
        <taxon>Cryptosporangiales</taxon>
        <taxon>Cryptosporangiaceae</taxon>
        <taxon>Cryptosporangium</taxon>
    </lineage>
</organism>
<dbReference type="Pfam" id="PF13649">
    <property type="entry name" value="Methyltransf_25"/>
    <property type="match status" value="1"/>
</dbReference>